<comment type="subcellular location">
    <subcellularLocation>
        <location evidence="1">Endomembrane system</location>
        <topology evidence="1">Multi-pass membrane protein</topology>
    </subcellularLocation>
</comment>
<evidence type="ECO:0000256" key="11">
    <source>
        <dbReference type="SAM" id="Phobius"/>
    </source>
</evidence>
<evidence type="ECO:0000256" key="7">
    <source>
        <dbReference type="ARBA" id="ARBA00023098"/>
    </source>
</evidence>
<dbReference type="PANTHER" id="PTHR45727:SF2">
    <property type="entry name" value="NPC INTRACELLULAR CHOLESTEROL TRANSPORTER 1"/>
    <property type="match status" value="1"/>
</dbReference>
<evidence type="ECO:0000256" key="1">
    <source>
        <dbReference type="ARBA" id="ARBA00004127"/>
    </source>
</evidence>
<dbReference type="GO" id="GO:0030299">
    <property type="term" value="P:intestinal cholesterol absorption"/>
    <property type="evidence" value="ECO:0007669"/>
    <property type="project" value="TreeGrafter"/>
</dbReference>
<keyword evidence="14" id="KW-1185">Reference proteome</keyword>
<feature type="domain" description="SSD" evidence="12">
    <location>
        <begin position="222"/>
        <end position="387"/>
    </location>
</feature>
<evidence type="ECO:0000259" key="12">
    <source>
        <dbReference type="PROSITE" id="PS50156"/>
    </source>
</evidence>
<organism evidence="13 14">
    <name type="scientific">Stichopus japonicus</name>
    <name type="common">Sea cucumber</name>
    <dbReference type="NCBI Taxonomy" id="307972"/>
    <lineage>
        <taxon>Eukaryota</taxon>
        <taxon>Metazoa</taxon>
        <taxon>Echinodermata</taxon>
        <taxon>Eleutherozoa</taxon>
        <taxon>Echinozoa</taxon>
        <taxon>Holothuroidea</taxon>
        <taxon>Aspidochirotacea</taxon>
        <taxon>Aspidochirotida</taxon>
        <taxon>Stichopodidae</taxon>
        <taxon>Apostichopus</taxon>
    </lineage>
</organism>
<keyword evidence="8 11" id="KW-0472">Membrane</keyword>
<keyword evidence="3" id="KW-0813">Transport</keyword>
<evidence type="ECO:0000256" key="2">
    <source>
        <dbReference type="ARBA" id="ARBA00005585"/>
    </source>
</evidence>
<evidence type="ECO:0000256" key="10">
    <source>
        <dbReference type="ARBA" id="ARBA00023180"/>
    </source>
</evidence>
<feature type="transmembrane region" description="Helical" evidence="11">
    <location>
        <begin position="362"/>
        <end position="387"/>
    </location>
</feature>
<dbReference type="PROSITE" id="PS50156">
    <property type="entry name" value="SSD"/>
    <property type="match status" value="1"/>
</dbReference>
<comment type="similarity">
    <text evidence="2">Belongs to the patched family.</text>
</comment>
<feature type="transmembrane region" description="Helical" evidence="11">
    <location>
        <begin position="716"/>
        <end position="745"/>
    </location>
</feature>
<sequence>MGHLHCVIPVAVLIITVCLGIVASCGLFKMVIITDPVELWSPGSRARLEKEYFDETFVPFYRTEQVLIMAPNKESHIYETYLEGNQTFGPVIDIDILSEVLDFQLHLMNMEVEHEGGTITVQDVCNQPLAPDLPDCLIQSVLQWWQNDRELLFKEAVDEEGKVADWHDHFVYCMKSPLGLQDPIPLPCLATQPSVGHRMLTSALVDIMRSVEDEILRSSEADIVTIAISYIVIFAYIALALGDFSEKDRLMIDSKITLGLGGVLIVLLAVFSSLGLYAYFGVSTTLIIIEVVPFLILAVGADNMFIFSLEYQRDRRVEGETLEQQIGRVLGAVGPSLMMTGVSEGVSFFLGALTQMPAVKTFALYAGLAVLLDFVLQVTAFVALLTLDSKRQRKGRLDVLCCFPPRNKDPVPIKPGLIQSFMKKYMGPFLLNDIVRPCVLVLFLFLTCMFTAFSFKVNIGLDQNLAMPRDSYCIDYFGALGKYMKVGPPVYFVTTEGYDFSEIEKQNYVCGGAGCEEKSLSQQIYYASLISEHTRIAQPASSWIDDYFDWLRPGLLSSSCCRTFTVGPNKDEFCPSADPDVNPLSCASCLPRSQANERPSSEQFEEFLPLFLDDVPNEICNKGGSAAYGGAVKFNNETAKKVIKSTYFMTYHTPLVISDDYITALIEARALADSITEEMKKAPNITNTDFSVWPYSLVYVYYEQYLTMVNDGIINLIIAVIPIFIASMLMLGFDLVSAGIIILTFS</sequence>
<evidence type="ECO:0000313" key="13">
    <source>
        <dbReference type="EMBL" id="PIK50061.1"/>
    </source>
</evidence>
<protein>
    <submittedName>
        <fullName evidence="13">Putative niemann-Pick C1 protein-like</fullName>
    </submittedName>
</protein>
<dbReference type="GO" id="GO:0006629">
    <property type="term" value="P:lipid metabolic process"/>
    <property type="evidence" value="ECO:0007669"/>
    <property type="project" value="UniProtKB-KW"/>
</dbReference>
<dbReference type="GO" id="GO:0005886">
    <property type="term" value="C:plasma membrane"/>
    <property type="evidence" value="ECO:0007669"/>
    <property type="project" value="TreeGrafter"/>
</dbReference>
<gene>
    <name evidence="13" type="ORF">BSL78_13070</name>
</gene>
<feature type="transmembrane region" description="Helical" evidence="11">
    <location>
        <begin position="434"/>
        <end position="455"/>
    </location>
</feature>
<comment type="caution">
    <text evidence="13">The sequence shown here is derived from an EMBL/GenBank/DDBJ whole genome shotgun (WGS) entry which is preliminary data.</text>
</comment>
<keyword evidence="9" id="KW-1015">Disulfide bond</keyword>
<keyword evidence="10" id="KW-0325">Glycoprotein</keyword>
<dbReference type="PANTHER" id="PTHR45727">
    <property type="entry name" value="NPC INTRACELLULAR CHOLESTEROL TRANSPORTER 1"/>
    <property type="match status" value="1"/>
</dbReference>
<dbReference type="Gene3D" id="1.20.1640.10">
    <property type="entry name" value="Multidrug efflux transporter AcrB transmembrane domain"/>
    <property type="match status" value="1"/>
</dbReference>
<dbReference type="InterPro" id="IPR000731">
    <property type="entry name" value="SSD"/>
</dbReference>
<evidence type="ECO:0000256" key="4">
    <source>
        <dbReference type="ARBA" id="ARBA00022692"/>
    </source>
</evidence>
<dbReference type="GO" id="GO:0042632">
    <property type="term" value="P:cholesterol homeostasis"/>
    <property type="evidence" value="ECO:0007669"/>
    <property type="project" value="TreeGrafter"/>
</dbReference>
<keyword evidence="7" id="KW-0443">Lipid metabolism</keyword>
<name>A0A2G8KPX8_STIJA</name>
<evidence type="ECO:0000313" key="14">
    <source>
        <dbReference type="Proteomes" id="UP000230750"/>
    </source>
</evidence>
<evidence type="ECO:0000256" key="8">
    <source>
        <dbReference type="ARBA" id="ARBA00023136"/>
    </source>
</evidence>
<dbReference type="GO" id="GO:0015485">
    <property type="term" value="F:cholesterol binding"/>
    <property type="evidence" value="ECO:0007669"/>
    <property type="project" value="TreeGrafter"/>
</dbReference>
<dbReference type="OrthoDB" id="6510177at2759"/>
<dbReference type="GO" id="GO:0012505">
    <property type="term" value="C:endomembrane system"/>
    <property type="evidence" value="ECO:0007669"/>
    <property type="project" value="UniProtKB-SubCell"/>
</dbReference>
<dbReference type="FunFam" id="1.20.1640.10:FF:000008">
    <property type="entry name" value="NPC intracellular cholesterol transporter 1"/>
    <property type="match status" value="1"/>
</dbReference>
<evidence type="ECO:0000256" key="3">
    <source>
        <dbReference type="ARBA" id="ARBA00022448"/>
    </source>
</evidence>
<evidence type="ECO:0000256" key="5">
    <source>
        <dbReference type="ARBA" id="ARBA00022729"/>
    </source>
</evidence>
<dbReference type="Pfam" id="PF22314">
    <property type="entry name" value="NPC1_MLD"/>
    <property type="match status" value="1"/>
</dbReference>
<evidence type="ECO:0000256" key="9">
    <source>
        <dbReference type="ARBA" id="ARBA00023157"/>
    </source>
</evidence>
<keyword evidence="6 11" id="KW-1133">Transmembrane helix</keyword>
<dbReference type="SUPFAM" id="SSF82866">
    <property type="entry name" value="Multidrug efflux transporter AcrB transmembrane domain"/>
    <property type="match status" value="1"/>
</dbReference>
<evidence type="ECO:0000256" key="6">
    <source>
        <dbReference type="ARBA" id="ARBA00022989"/>
    </source>
</evidence>
<accession>A0A2G8KPX8</accession>
<dbReference type="STRING" id="307972.A0A2G8KPX8"/>
<feature type="transmembrane region" description="Helical" evidence="11">
    <location>
        <begin position="256"/>
        <end position="280"/>
    </location>
</feature>
<feature type="transmembrane region" description="Helical" evidence="11">
    <location>
        <begin position="329"/>
        <end position="350"/>
    </location>
</feature>
<reference evidence="13 14" key="1">
    <citation type="journal article" date="2017" name="PLoS Biol.">
        <title>The sea cucumber genome provides insights into morphological evolution and visceral regeneration.</title>
        <authorList>
            <person name="Zhang X."/>
            <person name="Sun L."/>
            <person name="Yuan J."/>
            <person name="Sun Y."/>
            <person name="Gao Y."/>
            <person name="Zhang L."/>
            <person name="Li S."/>
            <person name="Dai H."/>
            <person name="Hamel J.F."/>
            <person name="Liu C."/>
            <person name="Yu Y."/>
            <person name="Liu S."/>
            <person name="Lin W."/>
            <person name="Guo K."/>
            <person name="Jin S."/>
            <person name="Xu P."/>
            <person name="Storey K.B."/>
            <person name="Huan P."/>
            <person name="Zhang T."/>
            <person name="Zhou Y."/>
            <person name="Zhang J."/>
            <person name="Lin C."/>
            <person name="Li X."/>
            <person name="Xing L."/>
            <person name="Huo D."/>
            <person name="Sun M."/>
            <person name="Wang L."/>
            <person name="Mercier A."/>
            <person name="Li F."/>
            <person name="Yang H."/>
            <person name="Xiang J."/>
        </authorList>
    </citation>
    <scope>NUCLEOTIDE SEQUENCE [LARGE SCALE GENOMIC DNA]</scope>
    <source>
        <strain evidence="13">Shaxun</strain>
        <tissue evidence="13">Muscle</tissue>
    </source>
</reference>
<dbReference type="InterPro" id="IPR053958">
    <property type="entry name" value="HMGCR/SNAP/NPC1-like_SSD"/>
</dbReference>
<proteinExistence type="inferred from homology"/>
<dbReference type="InterPro" id="IPR053956">
    <property type="entry name" value="NPC1_MLD"/>
</dbReference>
<feature type="transmembrane region" description="Helical" evidence="11">
    <location>
        <begin position="223"/>
        <end position="244"/>
    </location>
</feature>
<keyword evidence="5" id="KW-0732">Signal</keyword>
<feature type="transmembrane region" description="Helical" evidence="11">
    <location>
        <begin position="286"/>
        <end position="309"/>
    </location>
</feature>
<dbReference type="GO" id="GO:0015918">
    <property type="term" value="P:sterol transport"/>
    <property type="evidence" value="ECO:0007669"/>
    <property type="project" value="TreeGrafter"/>
</dbReference>
<keyword evidence="4 11" id="KW-0812">Transmembrane</keyword>
<dbReference type="AlphaFoldDB" id="A0A2G8KPX8"/>
<dbReference type="Pfam" id="PF12349">
    <property type="entry name" value="Sterol-sensing"/>
    <property type="match status" value="1"/>
</dbReference>
<dbReference type="Proteomes" id="UP000230750">
    <property type="component" value="Unassembled WGS sequence"/>
</dbReference>
<dbReference type="EMBL" id="MRZV01000435">
    <property type="protein sequence ID" value="PIK50061.1"/>
    <property type="molecule type" value="Genomic_DNA"/>
</dbReference>